<comment type="caution">
    <text evidence="2">The sequence shown here is derived from an EMBL/GenBank/DDBJ whole genome shotgun (WGS) entry which is preliminary data.</text>
</comment>
<dbReference type="PROSITE" id="PS00018">
    <property type="entry name" value="EF_HAND_1"/>
    <property type="match status" value="1"/>
</dbReference>
<proteinExistence type="predicted"/>
<dbReference type="Proteomes" id="UP000317421">
    <property type="component" value="Unassembled WGS sequence"/>
</dbReference>
<reference evidence="2 3" key="1">
    <citation type="submission" date="2019-02" db="EMBL/GenBank/DDBJ databases">
        <title>Deep-cultivation of Planctomycetes and their phenomic and genomic characterization uncovers novel biology.</title>
        <authorList>
            <person name="Wiegand S."/>
            <person name="Jogler M."/>
            <person name="Boedeker C."/>
            <person name="Pinto D."/>
            <person name="Vollmers J."/>
            <person name="Rivas-Marin E."/>
            <person name="Kohn T."/>
            <person name="Peeters S.H."/>
            <person name="Heuer A."/>
            <person name="Rast P."/>
            <person name="Oberbeckmann S."/>
            <person name="Bunk B."/>
            <person name="Jeske O."/>
            <person name="Meyerdierks A."/>
            <person name="Storesund J.E."/>
            <person name="Kallscheuer N."/>
            <person name="Luecker S."/>
            <person name="Lage O.M."/>
            <person name="Pohl T."/>
            <person name="Merkel B.J."/>
            <person name="Hornburger P."/>
            <person name="Mueller R.-W."/>
            <person name="Bruemmer F."/>
            <person name="Labrenz M."/>
            <person name="Spormann A.M."/>
            <person name="Op Den Camp H."/>
            <person name="Overmann J."/>
            <person name="Amann R."/>
            <person name="Jetten M.S.M."/>
            <person name="Mascher T."/>
            <person name="Medema M.H."/>
            <person name="Devos D.P."/>
            <person name="Kaster A.-K."/>
            <person name="Ovreas L."/>
            <person name="Rohde M."/>
            <person name="Galperin M.Y."/>
            <person name="Jogler C."/>
        </authorList>
    </citation>
    <scope>NUCLEOTIDE SEQUENCE [LARGE SCALE GENOMIC DNA]</scope>
    <source>
        <strain evidence="2 3">Pla108</strain>
    </source>
</reference>
<dbReference type="InterPro" id="IPR018247">
    <property type="entry name" value="EF_Hand_1_Ca_BS"/>
</dbReference>
<dbReference type="RefSeq" id="WP_146446087.1">
    <property type="nucleotide sequence ID" value="NZ_SJPR01000005.1"/>
</dbReference>
<gene>
    <name evidence="2" type="ORF">Pla108_33730</name>
</gene>
<organism evidence="2 3">
    <name type="scientific">Botrimarina colliarenosi</name>
    <dbReference type="NCBI Taxonomy" id="2528001"/>
    <lineage>
        <taxon>Bacteria</taxon>
        <taxon>Pseudomonadati</taxon>
        <taxon>Planctomycetota</taxon>
        <taxon>Planctomycetia</taxon>
        <taxon>Pirellulales</taxon>
        <taxon>Lacipirellulaceae</taxon>
        <taxon>Botrimarina</taxon>
    </lineage>
</organism>
<dbReference type="OrthoDB" id="256641at2"/>
<feature type="compositionally biased region" description="Polar residues" evidence="1">
    <location>
        <begin position="43"/>
        <end position="52"/>
    </location>
</feature>
<evidence type="ECO:0000313" key="3">
    <source>
        <dbReference type="Proteomes" id="UP000317421"/>
    </source>
</evidence>
<evidence type="ECO:0008006" key="4">
    <source>
        <dbReference type="Google" id="ProtNLM"/>
    </source>
</evidence>
<keyword evidence="3" id="KW-1185">Reference proteome</keyword>
<evidence type="ECO:0000313" key="2">
    <source>
        <dbReference type="EMBL" id="TWT95230.1"/>
    </source>
</evidence>
<feature type="region of interest" description="Disordered" evidence="1">
    <location>
        <begin position="42"/>
        <end position="61"/>
    </location>
</feature>
<evidence type="ECO:0000256" key="1">
    <source>
        <dbReference type="SAM" id="MobiDB-lite"/>
    </source>
</evidence>
<protein>
    <recommendedName>
        <fullName evidence="4">EF-hand domain-containing protein</fullName>
    </recommendedName>
</protein>
<name>A0A5C6A761_9BACT</name>
<accession>A0A5C6A761</accession>
<sequence length="393" mass="42649">MPRSAPIAVCAVIASFAGVTPSVGQDNPAAFQPFFRMGASPDYRSSNRQSARLSSVSSGTSSTLYVGNYGTAPSDNVGAVGSYADEQLRQADDLDGNGQAGTFRVLSDVDGDGDIEPDEVIGIINNFGDLHTFNVFYDQLVVESHRDFMSFELMKQHLLFGDPGADTADTGWRFEAYRNEWSAAAGDEVRGTWGLAPERLESIDRGWLRDIAEQSRFSLYSTAGLRSLFVDDRFFFQGTGSILGRSGVEQTIDHAVVGPQLGLGAVAEASVFRFEAVALGLVGYGRVENRQRGLFGEEAIPGALNRAATARTSASRYASDEEQVAWHGETRLTGSCQLTQRLRFDATWRWFVTGPVYDAASSIAWNAPDFGFQPTAGDAAYGNDWFLGLTYTH</sequence>
<dbReference type="EMBL" id="SJPR01000005">
    <property type="protein sequence ID" value="TWT95230.1"/>
    <property type="molecule type" value="Genomic_DNA"/>
</dbReference>
<dbReference type="AlphaFoldDB" id="A0A5C6A761"/>